<dbReference type="RefSeq" id="WP_075626615.1">
    <property type="nucleotide sequence ID" value="NZ_FOAM01000009.1"/>
</dbReference>
<evidence type="ECO:0000313" key="3">
    <source>
        <dbReference type="Proteomes" id="UP000186364"/>
    </source>
</evidence>
<feature type="compositionally biased region" description="Basic and acidic residues" evidence="1">
    <location>
        <begin position="1"/>
        <end position="11"/>
    </location>
</feature>
<feature type="compositionally biased region" description="Low complexity" evidence="1">
    <location>
        <begin position="31"/>
        <end position="42"/>
    </location>
</feature>
<accession>A0A1Q9AZR5</accession>
<dbReference type="Proteomes" id="UP000186364">
    <property type="component" value="Unassembled WGS sequence"/>
</dbReference>
<proteinExistence type="predicted"/>
<dbReference type="AlphaFoldDB" id="A0A1Q9AZR5"/>
<feature type="compositionally biased region" description="Polar residues" evidence="1">
    <location>
        <begin position="12"/>
        <end position="23"/>
    </location>
</feature>
<evidence type="ECO:0000313" key="2">
    <source>
        <dbReference type="EMBL" id="OLP61228.1"/>
    </source>
</evidence>
<sequence>MAGNKTHEQHQRILNKQEVTTNGAPDFPVQADLEASDAAKAARQAGETLKAPQTDLTDPDDRNILRGAQQESRT</sequence>
<keyword evidence="3" id="KW-1185">Reference proteome</keyword>
<dbReference type="OrthoDB" id="7950817at2"/>
<organism evidence="2 3">
    <name type="scientific">Xaviernesmea oryzae</name>
    <dbReference type="NCBI Taxonomy" id="464029"/>
    <lineage>
        <taxon>Bacteria</taxon>
        <taxon>Pseudomonadati</taxon>
        <taxon>Pseudomonadota</taxon>
        <taxon>Alphaproteobacteria</taxon>
        <taxon>Hyphomicrobiales</taxon>
        <taxon>Rhizobiaceae</taxon>
        <taxon>Rhizobium/Agrobacterium group</taxon>
        <taxon>Xaviernesmea</taxon>
    </lineage>
</organism>
<comment type="caution">
    <text evidence="2">The sequence shown here is derived from an EMBL/GenBank/DDBJ whole genome shotgun (WGS) entry which is preliminary data.</text>
</comment>
<protein>
    <submittedName>
        <fullName evidence="2">Uncharacterized protein</fullName>
    </submittedName>
</protein>
<reference evidence="2 3" key="1">
    <citation type="submission" date="2016-09" db="EMBL/GenBank/DDBJ databases">
        <title>Rhizobium sp. nov., a novel species isolated from the rice rhizosphere.</title>
        <authorList>
            <person name="Zhao J."/>
            <person name="Zhang X."/>
        </authorList>
    </citation>
    <scope>NUCLEOTIDE SEQUENCE [LARGE SCALE GENOMIC DNA]</scope>
    <source>
        <strain evidence="2 3">1.7048</strain>
    </source>
</reference>
<evidence type="ECO:0000256" key="1">
    <source>
        <dbReference type="SAM" id="MobiDB-lite"/>
    </source>
</evidence>
<name>A0A1Q9AZR5_9HYPH</name>
<gene>
    <name evidence="2" type="ORF">BJF93_20775</name>
</gene>
<feature type="region of interest" description="Disordered" evidence="1">
    <location>
        <begin position="1"/>
        <end position="74"/>
    </location>
</feature>
<dbReference type="EMBL" id="MKIP01000033">
    <property type="protein sequence ID" value="OLP61228.1"/>
    <property type="molecule type" value="Genomic_DNA"/>
</dbReference>